<dbReference type="PANTHER" id="PTHR12305">
    <property type="entry name" value="PHOSPHATASE WITH HOMOLOGY TO TENSIN"/>
    <property type="match status" value="1"/>
</dbReference>
<dbReference type="OrthoDB" id="1717591at2759"/>
<organism evidence="1 2">
    <name type="scientific">Protopolystoma xenopodis</name>
    <dbReference type="NCBI Taxonomy" id="117903"/>
    <lineage>
        <taxon>Eukaryota</taxon>
        <taxon>Metazoa</taxon>
        <taxon>Spiralia</taxon>
        <taxon>Lophotrochozoa</taxon>
        <taxon>Platyhelminthes</taxon>
        <taxon>Monogenea</taxon>
        <taxon>Polyopisthocotylea</taxon>
        <taxon>Polystomatidea</taxon>
        <taxon>Polystomatidae</taxon>
        <taxon>Protopolystoma</taxon>
    </lineage>
</organism>
<proteinExistence type="predicted"/>
<reference evidence="1" key="1">
    <citation type="submission" date="2018-11" db="EMBL/GenBank/DDBJ databases">
        <authorList>
            <consortium name="Pathogen Informatics"/>
        </authorList>
    </citation>
    <scope>NUCLEOTIDE SEQUENCE</scope>
</reference>
<dbReference type="AlphaFoldDB" id="A0A3S4ZY53"/>
<evidence type="ECO:0000313" key="1">
    <source>
        <dbReference type="EMBL" id="VEL14918.1"/>
    </source>
</evidence>
<keyword evidence="2" id="KW-1185">Reference proteome</keyword>
<evidence type="ECO:0008006" key="3">
    <source>
        <dbReference type="Google" id="ProtNLM"/>
    </source>
</evidence>
<sequence>MVQSLLDTSFLSAYAVYNLSPSSYHSEHWFGGRVSHRPFEANRAPSLRSLVELCLNARLWLSQSQKNVCIIHCTDGRNLSAIFVCALLLFCGVFDKTISAIRLFTARRGPPCLTASQIRPESSFFYYTF</sequence>
<evidence type="ECO:0000313" key="2">
    <source>
        <dbReference type="Proteomes" id="UP000784294"/>
    </source>
</evidence>
<dbReference type="EMBL" id="CAAALY010022764">
    <property type="protein sequence ID" value="VEL14918.1"/>
    <property type="molecule type" value="Genomic_DNA"/>
</dbReference>
<dbReference type="Proteomes" id="UP000784294">
    <property type="component" value="Unassembled WGS sequence"/>
</dbReference>
<dbReference type="GO" id="GO:0005829">
    <property type="term" value="C:cytosol"/>
    <property type="evidence" value="ECO:0007669"/>
    <property type="project" value="TreeGrafter"/>
</dbReference>
<dbReference type="InterPro" id="IPR029021">
    <property type="entry name" value="Prot-tyrosine_phosphatase-like"/>
</dbReference>
<accession>A0A3S4ZY53</accession>
<dbReference type="Gene3D" id="3.90.190.10">
    <property type="entry name" value="Protein tyrosine phosphatase superfamily"/>
    <property type="match status" value="1"/>
</dbReference>
<protein>
    <recommendedName>
        <fullName evidence="3">Phosphatase tensin-type domain-containing protein</fullName>
    </recommendedName>
</protein>
<comment type="caution">
    <text evidence="1">The sequence shown here is derived from an EMBL/GenBank/DDBJ whole genome shotgun (WGS) entry which is preliminary data.</text>
</comment>
<dbReference type="SUPFAM" id="SSF52799">
    <property type="entry name" value="(Phosphotyrosine protein) phosphatases II"/>
    <property type="match status" value="1"/>
</dbReference>
<gene>
    <name evidence="1" type="ORF">PXEA_LOCUS8358</name>
</gene>
<dbReference type="GO" id="GO:0016314">
    <property type="term" value="F:phosphatidylinositol-3,4,5-trisphosphate 3-phosphatase activity"/>
    <property type="evidence" value="ECO:0007669"/>
    <property type="project" value="TreeGrafter"/>
</dbReference>
<dbReference type="InterPro" id="IPR051281">
    <property type="entry name" value="Dual-spec_lipid-protein_phosph"/>
</dbReference>
<name>A0A3S4ZY53_9PLAT</name>